<dbReference type="AlphaFoldDB" id="A0AAP5MWQ5"/>
<proteinExistence type="predicted"/>
<evidence type="ECO:0000313" key="1">
    <source>
        <dbReference type="EMBL" id="MDT2250621.1"/>
    </source>
</evidence>
<dbReference type="Proteomes" id="UP001259239">
    <property type="component" value="Unassembled WGS sequence"/>
</dbReference>
<accession>A0AAP5MWQ5</accession>
<name>A0AAP5MWQ5_9BACL</name>
<dbReference type="InterPro" id="IPR036505">
    <property type="entry name" value="Amidase/PGRP_sf"/>
</dbReference>
<sequence>MKKQSGKRGAPMQIVGIILHHSICPCINGKGYDFFVTKDSTVLLSPERADPSFLHVCLEGDFSGGLPLKASQKEQLFVVQKLMGALSNRMGFNAGHIYPHTRTCPGEKFPWEELVISSPGGYH</sequence>
<reference evidence="1" key="2">
    <citation type="submission" date="2023-03" db="EMBL/GenBank/DDBJ databases">
        <authorList>
            <person name="Obshta O."/>
            <person name="Zabrodski M.W."/>
            <person name="Soomro T."/>
            <person name="Wilson G."/>
            <person name="Masood F."/>
            <person name="Thebeau J."/>
            <person name="Bezerra Da Silva M.C."/>
            <person name="Raza F."/>
            <person name="Biganski S."/>
            <person name="Jose M."/>
            <person name="Camilli M."/>
            <person name="Kozii I.V."/>
            <person name="Kozii R.V."/>
            <person name="Simko E."/>
            <person name="Wood S.C."/>
        </authorList>
    </citation>
    <scope>NUCLEOTIDE SEQUENCE</scope>
    <source>
        <strain evidence="1">PL001</strain>
    </source>
</reference>
<dbReference type="EMBL" id="JARQGV010000004">
    <property type="protein sequence ID" value="MDT2250621.1"/>
    <property type="molecule type" value="Genomic_DNA"/>
</dbReference>
<gene>
    <name evidence="1" type="ORF">P7H09_04365</name>
</gene>
<dbReference type="GO" id="GO:0008745">
    <property type="term" value="F:N-acetylmuramoyl-L-alanine amidase activity"/>
    <property type="evidence" value="ECO:0007669"/>
    <property type="project" value="InterPro"/>
</dbReference>
<reference evidence="1" key="1">
    <citation type="journal article" date="2023" name="J. Vet. Diagn. Invest.">
        <title>Oxytetracycline-resistant Paenibacillus larvae identified in commercial beekeeping operations in Saskatchewan using pooled honey sampling.</title>
        <authorList>
            <person name="Obshta O."/>
            <person name="Zabrodski M.W."/>
            <person name="Soomro T."/>
            <person name="Wilson G."/>
            <person name="Masood F."/>
            <person name="Thebeau J."/>
            <person name="Silva M.C.B."/>
            <person name="Biganski S."/>
            <person name="Kozii I.V."/>
            <person name="Koziy R.V."/>
            <person name="Raza M.F."/>
            <person name="Jose M.S."/>
            <person name="Simko E."/>
            <person name="Wood S.C."/>
        </authorList>
    </citation>
    <scope>NUCLEOTIDE SEQUENCE</scope>
    <source>
        <strain evidence="1">PL001</strain>
    </source>
</reference>
<evidence type="ECO:0000313" key="2">
    <source>
        <dbReference type="Proteomes" id="UP001259239"/>
    </source>
</evidence>
<protein>
    <submittedName>
        <fullName evidence="1">N-acetylmuramoyl-L-alanine amidase</fullName>
    </submittedName>
</protein>
<dbReference type="GO" id="GO:0009253">
    <property type="term" value="P:peptidoglycan catabolic process"/>
    <property type="evidence" value="ECO:0007669"/>
    <property type="project" value="InterPro"/>
</dbReference>
<dbReference type="SUPFAM" id="SSF55846">
    <property type="entry name" value="N-acetylmuramoyl-L-alanine amidase-like"/>
    <property type="match status" value="1"/>
</dbReference>
<organism evidence="1 2">
    <name type="scientific">Paenibacillus larvae</name>
    <dbReference type="NCBI Taxonomy" id="1464"/>
    <lineage>
        <taxon>Bacteria</taxon>
        <taxon>Bacillati</taxon>
        <taxon>Bacillota</taxon>
        <taxon>Bacilli</taxon>
        <taxon>Bacillales</taxon>
        <taxon>Paenibacillaceae</taxon>
        <taxon>Paenibacillus</taxon>
    </lineage>
</organism>
<comment type="caution">
    <text evidence="1">The sequence shown here is derived from an EMBL/GenBank/DDBJ whole genome shotgun (WGS) entry which is preliminary data.</text>
</comment>
<dbReference type="RefSeq" id="WP_023482613.1">
    <property type="nucleotide sequence ID" value="NZ_JAMDNE010000045.1"/>
</dbReference>